<feature type="transmembrane region" description="Helical" evidence="1">
    <location>
        <begin position="56"/>
        <end position="78"/>
    </location>
</feature>
<proteinExistence type="predicted"/>
<keyword evidence="1" id="KW-1133">Transmembrane helix</keyword>
<reference evidence="3" key="1">
    <citation type="submission" date="2016-10" db="EMBL/GenBank/DDBJ databases">
        <authorList>
            <person name="Varghese N."/>
            <person name="Submissions S."/>
        </authorList>
    </citation>
    <scope>NUCLEOTIDE SEQUENCE [LARGE SCALE GENOMIC DNA]</scope>
    <source>
        <strain evidence="3">NRRL B-51270</strain>
    </source>
</reference>
<protein>
    <submittedName>
        <fullName evidence="2">Uncharacterized protein</fullName>
    </submittedName>
</protein>
<dbReference type="RefSeq" id="WP_197673855.1">
    <property type="nucleotide sequence ID" value="NZ_LT629736.1"/>
</dbReference>
<feature type="transmembrane region" description="Helical" evidence="1">
    <location>
        <begin position="90"/>
        <end position="112"/>
    </location>
</feature>
<sequence>MSVLSVVRIILVFLLAVLIAVVLGTIVQTQINLADLQAIDTPISFDERLRTTGRDLLSFTPLMTILVGASFLCALPVAELASRILKPMRVLVYFLAGAVGIWVAFQAVDWYAPPPVFIAATRDWPGTLAIMAAVGIGSALFGLITRPKTRRGLRVLG</sequence>
<gene>
    <name evidence="2" type="ORF">SAMN05216421_0040</name>
</gene>
<accession>A0A1H1L588</accession>
<dbReference type="STRING" id="487184.SAMN05216421_0040"/>
<keyword evidence="1" id="KW-0472">Membrane</keyword>
<keyword evidence="1" id="KW-0812">Transmembrane</keyword>
<dbReference type="EMBL" id="LT629736">
    <property type="protein sequence ID" value="SDR69452.1"/>
    <property type="molecule type" value="Genomic_DNA"/>
</dbReference>
<dbReference type="AlphaFoldDB" id="A0A1H1L588"/>
<organism evidence="2 3">
    <name type="scientific">Halopseudomonas xinjiangensis</name>
    <dbReference type="NCBI Taxonomy" id="487184"/>
    <lineage>
        <taxon>Bacteria</taxon>
        <taxon>Pseudomonadati</taxon>
        <taxon>Pseudomonadota</taxon>
        <taxon>Gammaproteobacteria</taxon>
        <taxon>Pseudomonadales</taxon>
        <taxon>Pseudomonadaceae</taxon>
        <taxon>Halopseudomonas</taxon>
    </lineage>
</organism>
<evidence type="ECO:0000313" key="3">
    <source>
        <dbReference type="Proteomes" id="UP000243207"/>
    </source>
</evidence>
<name>A0A1H1L588_9GAMM</name>
<evidence type="ECO:0000256" key="1">
    <source>
        <dbReference type="SAM" id="Phobius"/>
    </source>
</evidence>
<feature type="transmembrane region" description="Helical" evidence="1">
    <location>
        <begin position="124"/>
        <end position="144"/>
    </location>
</feature>
<dbReference type="Proteomes" id="UP000243207">
    <property type="component" value="Chromosome I"/>
</dbReference>
<evidence type="ECO:0000313" key="2">
    <source>
        <dbReference type="EMBL" id="SDR69452.1"/>
    </source>
</evidence>
<keyword evidence="3" id="KW-1185">Reference proteome</keyword>